<dbReference type="CDD" id="cd16964">
    <property type="entry name" value="YqgF"/>
    <property type="match status" value="1"/>
</dbReference>
<comment type="subcellular location">
    <subcellularLocation>
        <location evidence="5">Cytoplasm</location>
    </subcellularLocation>
</comment>
<dbReference type="InterPro" id="IPR012337">
    <property type="entry name" value="RNaseH-like_sf"/>
</dbReference>
<evidence type="ECO:0000256" key="4">
    <source>
        <dbReference type="ARBA" id="ARBA00022801"/>
    </source>
</evidence>
<evidence type="ECO:0000313" key="7">
    <source>
        <dbReference type="EMBL" id="CUX96180.1"/>
    </source>
</evidence>
<dbReference type="AlphaFoldDB" id="A0A143WR48"/>
<dbReference type="NCBIfam" id="TIGR00250">
    <property type="entry name" value="RNAse_H_YqgF"/>
    <property type="match status" value="1"/>
</dbReference>
<keyword evidence="4 5" id="KW-0378">Hydrolase</keyword>
<dbReference type="GO" id="GO:0004518">
    <property type="term" value="F:nuclease activity"/>
    <property type="evidence" value="ECO:0007669"/>
    <property type="project" value="UniProtKB-KW"/>
</dbReference>
<dbReference type="PANTHER" id="PTHR33317:SF4">
    <property type="entry name" value="POLYNUCLEOTIDYL TRANSFERASE, RIBONUCLEASE H-LIKE SUPERFAMILY PROTEIN"/>
    <property type="match status" value="1"/>
</dbReference>
<evidence type="ECO:0000259" key="6">
    <source>
        <dbReference type="SMART" id="SM00732"/>
    </source>
</evidence>
<evidence type="ECO:0000256" key="2">
    <source>
        <dbReference type="ARBA" id="ARBA00022517"/>
    </source>
</evidence>
<dbReference type="GO" id="GO:0016788">
    <property type="term" value="F:hydrolase activity, acting on ester bonds"/>
    <property type="evidence" value="ECO:0007669"/>
    <property type="project" value="UniProtKB-UniRule"/>
</dbReference>
<dbReference type="EMBL" id="LN999832">
    <property type="protein sequence ID" value="CUX96180.1"/>
    <property type="molecule type" value="Genomic_DNA"/>
</dbReference>
<dbReference type="HAMAP" id="MF_00651">
    <property type="entry name" value="Nuclease_YqgF"/>
    <property type="match status" value="1"/>
</dbReference>
<dbReference type="RefSeq" id="WP_067498094.1">
    <property type="nucleotide sequence ID" value="NZ_LN999832.1"/>
</dbReference>
<accession>A0A143WR48</accession>
<dbReference type="EC" id="3.1.-.-" evidence="5"/>
<keyword evidence="2 5" id="KW-0690">Ribosome biogenesis</keyword>
<organism evidence="7 8">
    <name type="scientific">Candidatus Gullanella endobia</name>
    <dbReference type="NCBI Taxonomy" id="1070130"/>
    <lineage>
        <taxon>Bacteria</taxon>
        <taxon>Pseudomonadati</taxon>
        <taxon>Pseudomonadota</taxon>
        <taxon>Gammaproteobacteria</taxon>
        <taxon>Enterobacterales</taxon>
        <taxon>Enterobacteriaceae</taxon>
        <taxon>Candidatus Gullanella</taxon>
    </lineage>
</organism>
<gene>
    <name evidence="5 7" type="primary">yqgF</name>
    <name evidence="7" type="ORF">FVIR_GE00318</name>
</gene>
<evidence type="ECO:0000256" key="5">
    <source>
        <dbReference type="HAMAP-Rule" id="MF_00651"/>
    </source>
</evidence>
<keyword evidence="1 5" id="KW-0963">Cytoplasm</keyword>
<comment type="similarity">
    <text evidence="5">Belongs to the YqgF HJR family.</text>
</comment>
<dbReference type="GO" id="GO:0000967">
    <property type="term" value="P:rRNA 5'-end processing"/>
    <property type="evidence" value="ECO:0007669"/>
    <property type="project" value="UniProtKB-UniRule"/>
</dbReference>
<evidence type="ECO:0000256" key="3">
    <source>
        <dbReference type="ARBA" id="ARBA00022722"/>
    </source>
</evidence>
<evidence type="ECO:0000256" key="1">
    <source>
        <dbReference type="ARBA" id="ARBA00022490"/>
    </source>
</evidence>
<dbReference type="GO" id="GO:0005829">
    <property type="term" value="C:cytosol"/>
    <property type="evidence" value="ECO:0007669"/>
    <property type="project" value="TreeGrafter"/>
</dbReference>
<protein>
    <recommendedName>
        <fullName evidence="5">Putative pre-16S rRNA nuclease</fullName>
        <ecNumber evidence="5">3.1.-.-</ecNumber>
    </recommendedName>
</protein>
<dbReference type="InterPro" id="IPR005227">
    <property type="entry name" value="YqgF"/>
</dbReference>
<dbReference type="KEGG" id="ged:FVIR_GE00318"/>
<sequence length="134" mass="15113">MSFDFGICNIGVAIGQRITCTAQPLTALKAHAGVPQWQQIDKLLKEWQPETVVVGLPLNMDGSEQPITIHTRRFSKYLKIHFGVQIVLHDERLSTVEATARLFEYGGYRALIKNKIDSESAVVILESWLEQFSD</sequence>
<dbReference type="InterPro" id="IPR006641">
    <property type="entry name" value="YqgF/RNaseH-like_dom"/>
</dbReference>
<dbReference type="Pfam" id="PF03652">
    <property type="entry name" value="RuvX"/>
    <property type="match status" value="1"/>
</dbReference>
<reference evidence="8" key="1">
    <citation type="submission" date="2016-01" db="EMBL/GenBank/DDBJ databases">
        <authorList>
            <person name="Husnik F."/>
        </authorList>
    </citation>
    <scope>NUCLEOTIDE SEQUENCE [LARGE SCALE GENOMIC DNA]</scope>
</reference>
<dbReference type="PATRIC" id="fig|1070130.3.peg.524"/>
<evidence type="ECO:0000313" key="8">
    <source>
        <dbReference type="Proteomes" id="UP000095665"/>
    </source>
</evidence>
<dbReference type="SMART" id="SM00732">
    <property type="entry name" value="YqgFc"/>
    <property type="match status" value="1"/>
</dbReference>
<comment type="function">
    <text evidence="5">Could be a nuclease involved in processing of the 5'-end of pre-16S rRNA.</text>
</comment>
<feature type="domain" description="YqgF/RNase H-like" evidence="6">
    <location>
        <begin position="1"/>
        <end position="98"/>
    </location>
</feature>
<keyword evidence="8" id="KW-1185">Reference proteome</keyword>
<dbReference type="PANTHER" id="PTHR33317">
    <property type="entry name" value="POLYNUCLEOTIDYL TRANSFERASE, RIBONUCLEASE H-LIKE SUPERFAMILY PROTEIN"/>
    <property type="match status" value="1"/>
</dbReference>
<dbReference type="OrthoDB" id="9796140at2"/>
<dbReference type="STRING" id="1070130.FVIR_GE00318"/>
<dbReference type="Gene3D" id="3.30.420.140">
    <property type="entry name" value="YqgF/RNase H-like domain"/>
    <property type="match status" value="1"/>
</dbReference>
<dbReference type="Proteomes" id="UP000095665">
    <property type="component" value="Chromosome I"/>
</dbReference>
<name>A0A143WR48_9ENTR</name>
<proteinExistence type="inferred from homology"/>
<keyword evidence="3 5" id="KW-0540">Nuclease</keyword>
<dbReference type="InterPro" id="IPR037027">
    <property type="entry name" value="YqgF/RNaseH-like_dom_sf"/>
</dbReference>
<dbReference type="SUPFAM" id="SSF53098">
    <property type="entry name" value="Ribonuclease H-like"/>
    <property type="match status" value="1"/>
</dbReference>